<keyword evidence="1" id="KW-0175">Coiled coil</keyword>
<reference evidence="2 3" key="1">
    <citation type="submission" date="2019-09" db="EMBL/GenBank/DDBJ databases">
        <title>Complete genome sequence of Arachidicoccus sp. B3-10 isolated from apple orchard soil.</title>
        <authorList>
            <person name="Kim H.S."/>
            <person name="Han K.-I."/>
            <person name="Suh M.K."/>
            <person name="Lee K.C."/>
            <person name="Eom M.K."/>
            <person name="Kim J.-S."/>
            <person name="Kang S.W."/>
            <person name="Sin Y."/>
            <person name="Lee J.-S."/>
        </authorList>
    </citation>
    <scope>NUCLEOTIDE SEQUENCE [LARGE SCALE GENOMIC DNA]</scope>
    <source>
        <strain evidence="2 3">B3-10</strain>
    </source>
</reference>
<dbReference type="InterPro" id="IPR009057">
    <property type="entry name" value="Homeodomain-like_sf"/>
</dbReference>
<proteinExistence type="predicted"/>
<dbReference type="KEGG" id="arac:E0W69_005305"/>
<evidence type="ECO:0000313" key="3">
    <source>
        <dbReference type="Proteomes" id="UP000292424"/>
    </source>
</evidence>
<keyword evidence="3" id="KW-1185">Reference proteome</keyword>
<dbReference type="OrthoDB" id="884299at2"/>
<dbReference type="Proteomes" id="UP000292424">
    <property type="component" value="Chromosome"/>
</dbReference>
<protein>
    <recommendedName>
        <fullName evidence="4">Transposase</fullName>
    </recommendedName>
</protein>
<name>A0A5P2FX60_9BACT</name>
<gene>
    <name evidence="2" type="ORF">E0W69_005305</name>
</gene>
<dbReference type="SUPFAM" id="SSF46689">
    <property type="entry name" value="Homeodomain-like"/>
    <property type="match status" value="1"/>
</dbReference>
<accession>A0A5P2FX60</accession>
<dbReference type="RefSeq" id="WP_131328993.1">
    <property type="nucleotide sequence ID" value="NZ_CP044016.1"/>
</dbReference>
<evidence type="ECO:0000313" key="2">
    <source>
        <dbReference type="EMBL" id="QES88106.1"/>
    </source>
</evidence>
<evidence type="ECO:0008006" key="4">
    <source>
        <dbReference type="Google" id="ProtNLM"/>
    </source>
</evidence>
<feature type="coiled-coil region" evidence="1">
    <location>
        <begin position="47"/>
        <end position="74"/>
    </location>
</feature>
<sequence>MKARLFTEEFKKKSVVEELDIRADLLSKWRNNPLYNAGYLLADNPKLSEGQLKIRRLEKELREIKLESEILKKHWAFLQK</sequence>
<dbReference type="AlphaFoldDB" id="A0A5P2FX60"/>
<dbReference type="EMBL" id="CP044016">
    <property type="protein sequence ID" value="QES88106.1"/>
    <property type="molecule type" value="Genomic_DNA"/>
</dbReference>
<organism evidence="2 3">
    <name type="scientific">Rhizosphaericola mali</name>
    <dbReference type="NCBI Taxonomy" id="2545455"/>
    <lineage>
        <taxon>Bacteria</taxon>
        <taxon>Pseudomonadati</taxon>
        <taxon>Bacteroidota</taxon>
        <taxon>Chitinophagia</taxon>
        <taxon>Chitinophagales</taxon>
        <taxon>Chitinophagaceae</taxon>
        <taxon>Rhizosphaericola</taxon>
    </lineage>
</organism>
<evidence type="ECO:0000256" key="1">
    <source>
        <dbReference type="SAM" id="Coils"/>
    </source>
</evidence>